<dbReference type="PRINTS" id="PR00723">
    <property type="entry name" value="SUBTILISIN"/>
</dbReference>
<dbReference type="AlphaFoldDB" id="A0A1Q2L3Z3"/>
<dbReference type="GO" id="GO:0006508">
    <property type="term" value="P:proteolysis"/>
    <property type="evidence" value="ECO:0007669"/>
    <property type="project" value="UniProtKB-KW"/>
</dbReference>
<sequence length="552" mass="58725">MVLRTNLLFVILLLVFFLSLPISPSAEMAGSEPVIISFEEKIDYELLEELGAVIHEELTEISTVVATVPERPLVTAAATSADIHIEEDQIVQAAVQTSSWGLQKIGASHAAALGYTGKGVKIAVLDSGINGSHPDLKLAGGASFISGSDYFNDLLGHGTHVAGIIAALNNDIGTVGVVPDSSLYSVKVLSDTGRGSLSTVLSGLDWAIAQQVDLINLSLTTESDSPGLKAALQKAYDAGILVVAASGNSEQLDGTQVDVLYPARYSSVIAVGSIGKDNSRSSFSYYGPSVEFAAPGEAVRSTHTNPDTLTHNDYGSLSGTSVATPFVTGVFAQYIEAYPYLSNKQIREVVKRNALDIGPTGKDIHHGYGLVQSLHTQASLFPDLPLVKWYLPAIESIVSKGIITGYPDGTFQPEHAISREQAVAMIGRAVNLEPDTSINVFSDVRPASFGSGYINSAYKLGYIEGRPDGNFYPADSVTRGDVAVILQRVFNFSKSGESSFRDVRPTIYYADAVQAAYENGIVNGFEDGTFRPGEAITRAQFAAMLHRALLLP</sequence>
<evidence type="ECO:0000256" key="6">
    <source>
        <dbReference type="PROSITE-ProRule" id="PRU01240"/>
    </source>
</evidence>
<dbReference type="Pfam" id="PF00082">
    <property type="entry name" value="Peptidase_S8"/>
    <property type="match status" value="1"/>
</dbReference>
<evidence type="ECO:0000256" key="2">
    <source>
        <dbReference type="ARBA" id="ARBA00022670"/>
    </source>
</evidence>
<evidence type="ECO:0000313" key="9">
    <source>
        <dbReference type="EMBL" id="AQQ55149.1"/>
    </source>
</evidence>
<dbReference type="KEGG" id="pmar:B0X71_14850"/>
<evidence type="ECO:0000259" key="8">
    <source>
        <dbReference type="PROSITE" id="PS51272"/>
    </source>
</evidence>
<evidence type="ECO:0000256" key="7">
    <source>
        <dbReference type="RuleBase" id="RU003355"/>
    </source>
</evidence>
<dbReference type="InterPro" id="IPR023828">
    <property type="entry name" value="Peptidase_S8_Ser-AS"/>
</dbReference>
<organism evidence="9 10">
    <name type="scientific">Planococcus lenghuensis</name>
    <dbReference type="NCBI Taxonomy" id="2213202"/>
    <lineage>
        <taxon>Bacteria</taxon>
        <taxon>Bacillati</taxon>
        <taxon>Bacillota</taxon>
        <taxon>Bacilli</taxon>
        <taxon>Bacillales</taxon>
        <taxon>Caryophanaceae</taxon>
        <taxon>Planococcus</taxon>
    </lineage>
</organism>
<keyword evidence="10" id="KW-1185">Reference proteome</keyword>
<gene>
    <name evidence="9" type="ORF">B0X71_14850</name>
</gene>
<dbReference type="Pfam" id="PF00395">
    <property type="entry name" value="SLH"/>
    <property type="match status" value="3"/>
</dbReference>
<dbReference type="PROSITE" id="PS00137">
    <property type="entry name" value="SUBTILASE_HIS"/>
    <property type="match status" value="1"/>
</dbReference>
<feature type="active site" description="Charge relay system" evidence="6">
    <location>
        <position position="157"/>
    </location>
</feature>
<dbReference type="GO" id="GO:0046872">
    <property type="term" value="F:metal ion binding"/>
    <property type="evidence" value="ECO:0007669"/>
    <property type="project" value="UniProtKB-KW"/>
</dbReference>
<keyword evidence="2 6" id="KW-0645">Protease</keyword>
<dbReference type="InterPro" id="IPR034202">
    <property type="entry name" value="Subtilisin_Carlsberg-like"/>
</dbReference>
<feature type="active site" description="Charge relay system" evidence="6">
    <location>
        <position position="126"/>
    </location>
</feature>
<evidence type="ECO:0000256" key="4">
    <source>
        <dbReference type="ARBA" id="ARBA00022801"/>
    </source>
</evidence>
<evidence type="ECO:0000256" key="5">
    <source>
        <dbReference type="ARBA" id="ARBA00022825"/>
    </source>
</evidence>
<dbReference type="PROSITE" id="PS51892">
    <property type="entry name" value="SUBTILASE"/>
    <property type="match status" value="1"/>
</dbReference>
<keyword evidence="3" id="KW-0479">Metal-binding</keyword>
<keyword evidence="5 6" id="KW-0720">Serine protease</keyword>
<dbReference type="Proteomes" id="UP000188184">
    <property type="component" value="Chromosome"/>
</dbReference>
<comment type="similarity">
    <text evidence="1 6 7">Belongs to the peptidase S8 family.</text>
</comment>
<proteinExistence type="inferred from homology"/>
<dbReference type="InterPro" id="IPR023827">
    <property type="entry name" value="Peptidase_S8_Asp-AS"/>
</dbReference>
<accession>A0A1Q2L3Z3</accession>
<feature type="domain" description="SLH" evidence="8">
    <location>
        <begin position="441"/>
        <end position="495"/>
    </location>
</feature>
<dbReference type="InterPro" id="IPR036852">
    <property type="entry name" value="Peptidase_S8/S53_dom_sf"/>
</dbReference>
<dbReference type="InterPro" id="IPR022398">
    <property type="entry name" value="Peptidase_S8_His-AS"/>
</dbReference>
<evidence type="ECO:0000256" key="3">
    <source>
        <dbReference type="ARBA" id="ARBA00022723"/>
    </source>
</evidence>
<feature type="active site" description="Charge relay system" evidence="6">
    <location>
        <position position="321"/>
    </location>
</feature>
<dbReference type="SUPFAM" id="SSF52743">
    <property type="entry name" value="Subtilisin-like"/>
    <property type="match status" value="1"/>
</dbReference>
<evidence type="ECO:0000313" key="10">
    <source>
        <dbReference type="Proteomes" id="UP000188184"/>
    </source>
</evidence>
<feature type="domain" description="SLH" evidence="8">
    <location>
        <begin position="377"/>
        <end position="440"/>
    </location>
</feature>
<evidence type="ECO:0000256" key="1">
    <source>
        <dbReference type="ARBA" id="ARBA00011073"/>
    </source>
</evidence>
<feature type="domain" description="SLH" evidence="8">
    <location>
        <begin position="496"/>
        <end position="552"/>
    </location>
</feature>
<dbReference type="PROSITE" id="PS00136">
    <property type="entry name" value="SUBTILASE_ASP"/>
    <property type="match status" value="1"/>
</dbReference>
<dbReference type="Gene3D" id="3.40.50.200">
    <property type="entry name" value="Peptidase S8/S53 domain"/>
    <property type="match status" value="1"/>
</dbReference>
<name>A0A1Q2L3Z3_9BACL</name>
<dbReference type="CDD" id="cd07477">
    <property type="entry name" value="Peptidases_S8_Subtilisin_subset"/>
    <property type="match status" value="1"/>
</dbReference>
<keyword evidence="4 6" id="KW-0378">Hydrolase</keyword>
<protein>
    <submittedName>
        <fullName evidence="9">Alkaline serine protease</fullName>
    </submittedName>
</protein>
<reference evidence="9 10" key="1">
    <citation type="submission" date="2017-02" db="EMBL/GenBank/DDBJ databases">
        <title>The complete genomic sequence of a novel cold adapted crude oil-degrading bacterium Planococcus qaidamina Y42.</title>
        <authorList>
            <person name="Yang R."/>
        </authorList>
    </citation>
    <scope>NUCLEOTIDE SEQUENCE [LARGE SCALE GENOMIC DNA]</scope>
    <source>
        <strain evidence="9 10">Y42</strain>
    </source>
</reference>
<dbReference type="InterPro" id="IPR015500">
    <property type="entry name" value="Peptidase_S8_subtilisin-rel"/>
</dbReference>
<dbReference type="GO" id="GO:0004252">
    <property type="term" value="F:serine-type endopeptidase activity"/>
    <property type="evidence" value="ECO:0007669"/>
    <property type="project" value="UniProtKB-UniRule"/>
</dbReference>
<dbReference type="InterPro" id="IPR000209">
    <property type="entry name" value="Peptidase_S8/S53_dom"/>
</dbReference>
<dbReference type="PANTHER" id="PTHR43806:SF11">
    <property type="entry name" value="CEREVISIN-RELATED"/>
    <property type="match status" value="1"/>
</dbReference>
<dbReference type="InterPro" id="IPR001119">
    <property type="entry name" value="SLH_dom"/>
</dbReference>
<dbReference type="PROSITE" id="PS51272">
    <property type="entry name" value="SLH"/>
    <property type="match status" value="3"/>
</dbReference>
<dbReference type="InterPro" id="IPR050131">
    <property type="entry name" value="Peptidase_S8_subtilisin-like"/>
</dbReference>
<dbReference type="PROSITE" id="PS00138">
    <property type="entry name" value="SUBTILASE_SER"/>
    <property type="match status" value="1"/>
</dbReference>
<dbReference type="EMBL" id="CP019640">
    <property type="protein sequence ID" value="AQQ55149.1"/>
    <property type="molecule type" value="Genomic_DNA"/>
</dbReference>
<dbReference type="PANTHER" id="PTHR43806">
    <property type="entry name" value="PEPTIDASE S8"/>
    <property type="match status" value="1"/>
</dbReference>